<evidence type="ECO:0000256" key="1">
    <source>
        <dbReference type="ARBA" id="ARBA00022723"/>
    </source>
</evidence>
<keyword evidence="4" id="KW-0812">Transmembrane</keyword>
<evidence type="ECO:0000313" key="7">
    <source>
        <dbReference type="Proteomes" id="UP000655759"/>
    </source>
</evidence>
<feature type="region of interest" description="Disordered" evidence="3">
    <location>
        <begin position="73"/>
        <end position="96"/>
    </location>
</feature>
<sequence length="308" mass="34306">MSILTVAFFLVIIASLIGSSYAAAESYDVVIPKGAGNPSFDPQFKKDLLSDQWYLPTKLVISLNDTVRWTNQDQEKHSVTSGESTGRAGISGERGKPDGKFDSGLFGMDESWSYTFAEYGTFPYFCSIHPWMYGIVVVQGTPNYPQDGEGNRVTLPVMTISSDRKYHNGLYWDPPVLKTGEQVLFTLDFFDKTGVNKLHYVTYDFVIIQNGKVIHQSNGFSENGSDLKYFVFTEPGPVKIRFENIGGDKFSISEFSTIVYEGDSEAQADAIISKNKGEPYIYQGSLWLILAAPGILAIGVIWTLKKKR</sequence>
<evidence type="ECO:0000259" key="5">
    <source>
        <dbReference type="Pfam" id="PF00127"/>
    </source>
</evidence>
<dbReference type="PANTHER" id="PTHR36507:SF1">
    <property type="entry name" value="BLL1555 PROTEIN"/>
    <property type="match status" value="1"/>
</dbReference>
<dbReference type="RefSeq" id="WP_205097717.1">
    <property type="nucleotide sequence ID" value="NZ_CAJNAQ010000002.1"/>
</dbReference>
<dbReference type="InterPro" id="IPR052721">
    <property type="entry name" value="ET_Amicyanin"/>
</dbReference>
<dbReference type="InterPro" id="IPR008972">
    <property type="entry name" value="Cupredoxin"/>
</dbReference>
<evidence type="ECO:0000313" key="6">
    <source>
        <dbReference type="EMBL" id="CAE6486235.1"/>
    </source>
</evidence>
<keyword evidence="4" id="KW-0472">Membrane</keyword>
<dbReference type="GO" id="GO:0005507">
    <property type="term" value="F:copper ion binding"/>
    <property type="evidence" value="ECO:0007669"/>
    <property type="project" value="InterPro"/>
</dbReference>
<dbReference type="InterPro" id="IPR000923">
    <property type="entry name" value="BlueCu_1"/>
</dbReference>
<dbReference type="AlphaFoldDB" id="A0A812ETZ7"/>
<accession>A0A812ETZ7</accession>
<reference evidence="6" key="1">
    <citation type="submission" date="2021-02" db="EMBL/GenBank/DDBJ databases">
        <authorList>
            <person name="Han P."/>
        </authorList>
    </citation>
    <scope>NUCLEOTIDE SEQUENCE</scope>
    <source>
        <strain evidence="6">Candidatus Nitrosotenuis uzonensis 5A</strain>
    </source>
</reference>
<name>A0A812ETZ7_9ARCH</name>
<keyword evidence="1" id="KW-0479">Metal-binding</keyword>
<dbReference type="GO" id="GO:0009055">
    <property type="term" value="F:electron transfer activity"/>
    <property type="evidence" value="ECO:0007669"/>
    <property type="project" value="InterPro"/>
</dbReference>
<evidence type="ECO:0000256" key="4">
    <source>
        <dbReference type="SAM" id="Phobius"/>
    </source>
</evidence>
<feature type="transmembrane region" description="Helical" evidence="4">
    <location>
        <begin position="280"/>
        <end position="304"/>
    </location>
</feature>
<protein>
    <submittedName>
        <fullName evidence="6">Putative Copper binding protein, plastocyanin/azurin family</fullName>
    </submittedName>
</protein>
<dbReference type="Gene3D" id="2.60.40.420">
    <property type="entry name" value="Cupredoxins - blue copper proteins"/>
    <property type="match status" value="1"/>
</dbReference>
<proteinExistence type="predicted"/>
<comment type="caution">
    <text evidence="6">The sequence shown here is derived from an EMBL/GenBank/DDBJ whole genome shotgun (WGS) entry which is preliminary data.</text>
</comment>
<evidence type="ECO:0000256" key="3">
    <source>
        <dbReference type="SAM" id="MobiDB-lite"/>
    </source>
</evidence>
<gene>
    <name evidence="6" type="ORF">NUZ5A_20108</name>
</gene>
<dbReference type="EMBL" id="CAJNAQ010000002">
    <property type="protein sequence ID" value="CAE6486235.1"/>
    <property type="molecule type" value="Genomic_DNA"/>
</dbReference>
<dbReference type="PANTHER" id="PTHR36507">
    <property type="entry name" value="BLL1555 PROTEIN"/>
    <property type="match status" value="1"/>
</dbReference>
<dbReference type="Proteomes" id="UP000655759">
    <property type="component" value="Unassembled WGS sequence"/>
</dbReference>
<organism evidence="6 7">
    <name type="scientific">Candidatus Nitrosotenuis uzonensis</name>
    <dbReference type="NCBI Taxonomy" id="1407055"/>
    <lineage>
        <taxon>Archaea</taxon>
        <taxon>Nitrososphaerota</taxon>
        <taxon>Candidatus Nitrosotenuis</taxon>
    </lineage>
</organism>
<dbReference type="SUPFAM" id="SSF49503">
    <property type="entry name" value="Cupredoxins"/>
    <property type="match status" value="1"/>
</dbReference>
<keyword evidence="4" id="KW-1133">Transmembrane helix</keyword>
<evidence type="ECO:0000256" key="2">
    <source>
        <dbReference type="ARBA" id="ARBA00023008"/>
    </source>
</evidence>
<feature type="domain" description="Blue (type 1) copper" evidence="5">
    <location>
        <begin position="54"/>
        <end position="139"/>
    </location>
</feature>
<dbReference type="Pfam" id="PF00127">
    <property type="entry name" value="Copper-bind"/>
    <property type="match status" value="1"/>
</dbReference>
<keyword evidence="2" id="KW-0186">Copper</keyword>